<dbReference type="PANTHER" id="PTHR31913">
    <property type="entry name" value="VACUOLAR IMPORT AND DEGRADATION PROTEIN 27"/>
    <property type="match status" value="1"/>
</dbReference>
<dbReference type="EMBL" id="MDYQ01000451">
    <property type="protein sequence ID" value="PRP74580.1"/>
    <property type="molecule type" value="Genomic_DNA"/>
</dbReference>
<dbReference type="Proteomes" id="UP000241769">
    <property type="component" value="Unassembled WGS sequence"/>
</dbReference>
<proteinExistence type="predicted"/>
<keyword evidence="4" id="KW-1185">Reference proteome</keyword>
<organism evidence="3 4">
    <name type="scientific">Planoprotostelium fungivorum</name>
    <dbReference type="NCBI Taxonomy" id="1890364"/>
    <lineage>
        <taxon>Eukaryota</taxon>
        <taxon>Amoebozoa</taxon>
        <taxon>Evosea</taxon>
        <taxon>Variosea</taxon>
        <taxon>Cavosteliida</taxon>
        <taxon>Cavosteliaceae</taxon>
        <taxon>Planoprotostelium</taxon>
    </lineage>
</organism>
<feature type="domain" description="Vacuolar import/degradation Vid27 C-terminal" evidence="2">
    <location>
        <begin position="271"/>
        <end position="310"/>
    </location>
</feature>
<feature type="compositionally biased region" description="Polar residues" evidence="1">
    <location>
        <begin position="159"/>
        <end position="174"/>
    </location>
</feature>
<dbReference type="GO" id="GO:0005737">
    <property type="term" value="C:cytoplasm"/>
    <property type="evidence" value="ECO:0007669"/>
    <property type="project" value="TreeGrafter"/>
</dbReference>
<dbReference type="InterPro" id="IPR040458">
    <property type="entry name" value="Vid27"/>
</dbReference>
<feature type="compositionally biased region" description="Basic and acidic residues" evidence="1">
    <location>
        <begin position="195"/>
        <end position="213"/>
    </location>
</feature>
<accession>A0A2P6MSA2</accession>
<evidence type="ECO:0000313" key="3">
    <source>
        <dbReference type="EMBL" id="PRP74580.1"/>
    </source>
</evidence>
<dbReference type="Pfam" id="PF08553">
    <property type="entry name" value="VID27"/>
    <property type="match status" value="1"/>
</dbReference>
<feature type="region of interest" description="Disordered" evidence="1">
    <location>
        <begin position="159"/>
        <end position="216"/>
    </location>
</feature>
<comment type="caution">
    <text evidence="3">The sequence shown here is derived from an EMBL/GenBank/DDBJ whole genome shotgun (WGS) entry which is preliminary data.</text>
</comment>
<evidence type="ECO:0000256" key="1">
    <source>
        <dbReference type="SAM" id="MobiDB-lite"/>
    </source>
</evidence>
<protein>
    <recommendedName>
        <fullName evidence="2">Vacuolar import/degradation Vid27 C-terminal domain-containing protein</fullName>
    </recommendedName>
</protein>
<evidence type="ECO:0000313" key="4">
    <source>
        <dbReference type="Proteomes" id="UP000241769"/>
    </source>
</evidence>
<dbReference type="GO" id="GO:0005634">
    <property type="term" value="C:nucleus"/>
    <property type="evidence" value="ECO:0007669"/>
    <property type="project" value="TreeGrafter"/>
</dbReference>
<gene>
    <name evidence="3" type="ORF">PROFUN_14869</name>
</gene>
<reference evidence="3 4" key="1">
    <citation type="journal article" date="2018" name="Genome Biol. Evol.">
        <title>Multiple Roots of Fruiting Body Formation in Amoebozoa.</title>
        <authorList>
            <person name="Hillmann F."/>
            <person name="Forbes G."/>
            <person name="Novohradska S."/>
            <person name="Ferling I."/>
            <person name="Riege K."/>
            <person name="Groth M."/>
            <person name="Westermann M."/>
            <person name="Marz M."/>
            <person name="Spaller T."/>
            <person name="Winckler T."/>
            <person name="Schaap P."/>
            <person name="Glockner G."/>
        </authorList>
    </citation>
    <scope>NUCLEOTIDE SEQUENCE [LARGE SCALE GENOMIC DNA]</scope>
    <source>
        <strain evidence="3 4">Jena</strain>
    </source>
</reference>
<dbReference type="OrthoDB" id="10251113at2759"/>
<dbReference type="AlphaFoldDB" id="A0A2P6MSA2"/>
<dbReference type="InParanoid" id="A0A2P6MSA2"/>
<sequence length="331" mass="37188">MESSTPVWAYVLSFRDEDMCCSYEPREAYMLWSQPQGHVWSQPRGTPLLVVASQHTILTLLVEDEARCDGPEILFSNVFFRATRLDGSTTIWIDYNFKLQIAPACMATPSLFLQKPHTSKENILLGSGASPLSDRLASGYQLDNYASVSFSEMRWNVPSEKNTNSNGTIPQLTSPVGARSVADITDVTPGAGSTRHSEVTRPSERETSSRDEPETAWDLFPRQLSMDQLEHQKNHRIEGKNERLKQELAEAFNGAIRMYSANTFNFSAGTPRAKTDLPVFGDPILSIETTEDGEWILATCKNYLVIIRSQNNVKPLGIWKSQKRLKLSHKN</sequence>
<dbReference type="PANTHER" id="PTHR31913:SF0">
    <property type="entry name" value="VACUOLAR IMPORT AND DEGRADATION PROTEIN 27"/>
    <property type="match status" value="1"/>
</dbReference>
<name>A0A2P6MSA2_9EUKA</name>
<dbReference type="InterPro" id="IPR013863">
    <property type="entry name" value="VID27_C"/>
</dbReference>
<evidence type="ECO:0000259" key="2">
    <source>
        <dbReference type="Pfam" id="PF08553"/>
    </source>
</evidence>